<comment type="caution">
    <text evidence="1">The sequence shown here is derived from an EMBL/GenBank/DDBJ whole genome shotgun (WGS) entry which is preliminary data.</text>
</comment>
<proteinExistence type="predicted"/>
<dbReference type="Gene3D" id="3.10.450.50">
    <property type="match status" value="1"/>
</dbReference>
<accession>A0ABU3LF63</accession>
<evidence type="ECO:0000313" key="2">
    <source>
        <dbReference type="Proteomes" id="UP001257277"/>
    </source>
</evidence>
<gene>
    <name evidence="1" type="ORF">RQM59_04960</name>
</gene>
<dbReference type="InterPro" id="IPR009959">
    <property type="entry name" value="Cyclase_SnoaL-like"/>
</dbReference>
<dbReference type="InterPro" id="IPR032710">
    <property type="entry name" value="NTF2-like_dom_sf"/>
</dbReference>
<sequence length="135" mass="15712">MLEKNKETVRRYFTELWEKQNFDIIDQVFTKDFTGHLVNPSKGKEGIQKNVLIMKKAFPNGRLEIDDLFGEADNICIRWRYVGKHEGEFMGISPTGKDIVLKGITIERFENGKIAELWAEMDIYDLLKQLGVINM</sequence>
<dbReference type="PANTHER" id="PTHR38436:SF1">
    <property type="entry name" value="ESTER CYCLASE"/>
    <property type="match status" value="1"/>
</dbReference>
<reference evidence="1 2" key="1">
    <citation type="submission" date="2023-09" db="EMBL/GenBank/DDBJ databases">
        <title>Novel taxa isolated from Blanes Bay.</title>
        <authorList>
            <person name="Rey-Velasco X."/>
            <person name="Lucena T."/>
        </authorList>
    </citation>
    <scope>NUCLEOTIDE SEQUENCE [LARGE SCALE GENOMIC DNA]</scope>
    <source>
        <strain evidence="1 2">S356</strain>
    </source>
</reference>
<evidence type="ECO:0000313" key="1">
    <source>
        <dbReference type="EMBL" id="MDT7831717.1"/>
    </source>
</evidence>
<keyword evidence="2" id="KW-1185">Reference proteome</keyword>
<dbReference type="SUPFAM" id="SSF54427">
    <property type="entry name" value="NTF2-like"/>
    <property type="match status" value="1"/>
</dbReference>
<dbReference type="EMBL" id="JAVTTO010000002">
    <property type="protein sequence ID" value="MDT7831717.1"/>
    <property type="molecule type" value="Genomic_DNA"/>
</dbReference>
<name>A0ABU3LF63_9FLAO</name>
<dbReference type="PANTHER" id="PTHR38436">
    <property type="entry name" value="POLYKETIDE CYCLASE SNOAL-LIKE DOMAIN"/>
    <property type="match status" value="1"/>
</dbReference>
<organism evidence="1 2">
    <name type="scientific">Asprobacillus argus</name>
    <dbReference type="NCBI Taxonomy" id="3076534"/>
    <lineage>
        <taxon>Bacteria</taxon>
        <taxon>Pseudomonadati</taxon>
        <taxon>Bacteroidota</taxon>
        <taxon>Flavobacteriia</taxon>
        <taxon>Flavobacteriales</taxon>
        <taxon>Flavobacteriaceae</taxon>
        <taxon>Asprobacillus</taxon>
    </lineage>
</organism>
<dbReference type="RefSeq" id="WP_349240974.1">
    <property type="nucleotide sequence ID" value="NZ_JAVTTO010000002.1"/>
</dbReference>
<dbReference type="Proteomes" id="UP001257277">
    <property type="component" value="Unassembled WGS sequence"/>
</dbReference>
<protein>
    <submittedName>
        <fullName evidence="1">Ester cyclase</fullName>
    </submittedName>
</protein>
<dbReference type="Pfam" id="PF07366">
    <property type="entry name" value="SnoaL"/>
    <property type="match status" value="1"/>
</dbReference>